<dbReference type="NCBIfam" id="TIGR01216">
    <property type="entry name" value="ATP_synt_epsi"/>
    <property type="match status" value="1"/>
</dbReference>
<dbReference type="SUPFAM" id="SSF51344">
    <property type="entry name" value="Epsilon subunit of F1F0-ATP synthase N-terminal domain"/>
    <property type="match status" value="1"/>
</dbReference>
<accession>A0A0G0K5P7</accession>
<proteinExistence type="inferred from homology"/>
<sequence>MKEMIYQVTVPTKEGEITIMPKHMPLVAILVPGVIEIKKENGEVEIASVSGGFIEVLRNKVVLLADTAERAMDIDEKRAEEARIRATDNLKNIRQFDAEEYASISGAIAKELARTKAVIKWKKIRKP</sequence>
<dbReference type="GO" id="GO:0005524">
    <property type="term" value="F:ATP binding"/>
    <property type="evidence" value="ECO:0007669"/>
    <property type="project" value="UniProtKB-UniRule"/>
</dbReference>
<evidence type="ECO:0000256" key="8">
    <source>
        <dbReference type="HAMAP-Rule" id="MF_00530"/>
    </source>
</evidence>
<keyword evidence="6 8" id="KW-0139">CF(1)</keyword>
<dbReference type="GO" id="GO:0012505">
    <property type="term" value="C:endomembrane system"/>
    <property type="evidence" value="ECO:0007669"/>
    <property type="project" value="UniProtKB-SubCell"/>
</dbReference>
<evidence type="ECO:0000256" key="2">
    <source>
        <dbReference type="ARBA" id="ARBA00005712"/>
    </source>
</evidence>
<evidence type="ECO:0000256" key="3">
    <source>
        <dbReference type="ARBA" id="ARBA00022448"/>
    </source>
</evidence>
<evidence type="ECO:0000256" key="7">
    <source>
        <dbReference type="ARBA" id="ARBA00023310"/>
    </source>
</evidence>
<dbReference type="InterPro" id="IPR001469">
    <property type="entry name" value="ATP_synth_F1_dsu/esu"/>
</dbReference>
<reference evidence="11 12" key="1">
    <citation type="journal article" date="2015" name="Nature">
        <title>rRNA introns, odd ribosomes, and small enigmatic genomes across a large radiation of phyla.</title>
        <authorList>
            <person name="Brown C.T."/>
            <person name="Hug L.A."/>
            <person name="Thomas B.C."/>
            <person name="Sharon I."/>
            <person name="Castelle C.J."/>
            <person name="Singh A."/>
            <person name="Wilkins M.J."/>
            <person name="Williams K.H."/>
            <person name="Banfield J.F."/>
        </authorList>
    </citation>
    <scope>NUCLEOTIDE SEQUENCE [LARGE SCALE GENOMIC DNA]</scope>
</reference>
<dbReference type="Gene3D" id="2.60.15.10">
    <property type="entry name" value="F0F1 ATP synthase delta/epsilon subunit, N-terminal"/>
    <property type="match status" value="1"/>
</dbReference>
<dbReference type="InterPro" id="IPR036771">
    <property type="entry name" value="ATPsynth_dsu/esu_N"/>
</dbReference>
<name>A0A0G0K5P7_9BACT</name>
<evidence type="ECO:0000313" key="11">
    <source>
        <dbReference type="EMBL" id="KKQ70775.1"/>
    </source>
</evidence>
<organism evidence="11 12">
    <name type="scientific">Candidatus Falkowbacteria bacterium GW2011_GWE1_38_31</name>
    <dbReference type="NCBI Taxonomy" id="1618638"/>
    <lineage>
        <taxon>Bacteria</taxon>
        <taxon>Candidatus Falkowiibacteriota</taxon>
    </lineage>
</organism>
<evidence type="ECO:0000256" key="5">
    <source>
        <dbReference type="ARBA" id="ARBA00023136"/>
    </source>
</evidence>
<dbReference type="AlphaFoldDB" id="A0A0G0K5P7"/>
<keyword evidence="5 8" id="KW-0472">Membrane</keyword>
<keyword evidence="7 8" id="KW-0066">ATP synthesis</keyword>
<dbReference type="EMBL" id="LBUU01000003">
    <property type="protein sequence ID" value="KKQ70775.1"/>
    <property type="molecule type" value="Genomic_DNA"/>
</dbReference>
<dbReference type="GO" id="GO:0045259">
    <property type="term" value="C:proton-transporting ATP synthase complex"/>
    <property type="evidence" value="ECO:0007669"/>
    <property type="project" value="UniProtKB-KW"/>
</dbReference>
<comment type="caution">
    <text evidence="11">The sequence shown here is derived from an EMBL/GenBank/DDBJ whole genome shotgun (WGS) entry which is preliminary data.</text>
</comment>
<comment type="similarity">
    <text evidence="2 8 9">Belongs to the ATPase epsilon chain family.</text>
</comment>
<evidence type="ECO:0000256" key="4">
    <source>
        <dbReference type="ARBA" id="ARBA00023065"/>
    </source>
</evidence>
<evidence type="ECO:0000313" key="12">
    <source>
        <dbReference type="Proteomes" id="UP000034022"/>
    </source>
</evidence>
<dbReference type="InterPro" id="IPR020546">
    <property type="entry name" value="ATP_synth_F1_dsu/esu_N"/>
</dbReference>
<dbReference type="GO" id="GO:0046933">
    <property type="term" value="F:proton-transporting ATP synthase activity, rotational mechanism"/>
    <property type="evidence" value="ECO:0007669"/>
    <property type="project" value="UniProtKB-UniRule"/>
</dbReference>
<keyword evidence="4 8" id="KW-0406">Ion transport</keyword>
<keyword evidence="8" id="KW-0375">Hydrogen ion transport</keyword>
<dbReference type="PANTHER" id="PTHR13822:SF10">
    <property type="entry name" value="ATP SYNTHASE EPSILON CHAIN, CHLOROPLASTIC"/>
    <property type="match status" value="1"/>
</dbReference>
<comment type="subcellular location">
    <subcellularLocation>
        <location evidence="8">Cell membrane</location>
        <topology evidence="8">Peripheral membrane protein</topology>
    </subcellularLocation>
    <subcellularLocation>
        <location evidence="1">Endomembrane system</location>
        <topology evidence="1">Peripheral membrane protein</topology>
    </subcellularLocation>
</comment>
<dbReference type="Proteomes" id="UP000034022">
    <property type="component" value="Unassembled WGS sequence"/>
</dbReference>
<evidence type="ECO:0000256" key="6">
    <source>
        <dbReference type="ARBA" id="ARBA00023196"/>
    </source>
</evidence>
<dbReference type="GO" id="GO:0005886">
    <property type="term" value="C:plasma membrane"/>
    <property type="evidence" value="ECO:0007669"/>
    <property type="project" value="UniProtKB-SubCell"/>
</dbReference>
<feature type="domain" description="ATP synthase F1 complex delta/epsilon subunit N-terminal" evidence="10">
    <location>
        <begin position="5"/>
        <end position="68"/>
    </location>
</feature>
<keyword evidence="8" id="KW-1003">Cell membrane</keyword>
<evidence type="ECO:0000256" key="1">
    <source>
        <dbReference type="ARBA" id="ARBA00004184"/>
    </source>
</evidence>
<comment type="function">
    <text evidence="8">Produces ATP from ADP in the presence of a proton gradient across the membrane.</text>
</comment>
<dbReference type="Pfam" id="PF02823">
    <property type="entry name" value="ATP-synt_DE_N"/>
    <property type="match status" value="1"/>
</dbReference>
<dbReference type="PANTHER" id="PTHR13822">
    <property type="entry name" value="ATP SYNTHASE DELTA/EPSILON CHAIN"/>
    <property type="match status" value="1"/>
</dbReference>
<comment type="subunit">
    <text evidence="8 9">F-type ATPases have 2 components, CF(1) - the catalytic core - and CF(0) - the membrane proton channel. CF(1) has five subunits: alpha(3), beta(3), gamma(1), delta(1), epsilon(1). CF(0) has three main subunits: a, b and c.</text>
</comment>
<dbReference type="HAMAP" id="MF_00530">
    <property type="entry name" value="ATP_synth_epsil_bac"/>
    <property type="match status" value="1"/>
</dbReference>
<protein>
    <recommendedName>
        <fullName evidence="8">ATP synthase epsilon chain</fullName>
    </recommendedName>
    <alternativeName>
        <fullName evidence="8">ATP synthase F1 sector epsilon subunit</fullName>
    </alternativeName>
    <alternativeName>
        <fullName evidence="8">F-ATPase epsilon subunit</fullName>
    </alternativeName>
</protein>
<evidence type="ECO:0000256" key="9">
    <source>
        <dbReference type="RuleBase" id="RU003656"/>
    </source>
</evidence>
<keyword evidence="3 8" id="KW-0813">Transport</keyword>
<dbReference type="CDD" id="cd12152">
    <property type="entry name" value="F1-ATPase_delta"/>
    <property type="match status" value="1"/>
</dbReference>
<evidence type="ECO:0000259" key="10">
    <source>
        <dbReference type="Pfam" id="PF02823"/>
    </source>
</evidence>
<gene>
    <name evidence="8" type="primary">atpC</name>
    <name evidence="11" type="ORF">US91_C0003G0105</name>
</gene>